<name>K9YXS3_DACS8</name>
<dbReference type="Gene3D" id="3.40.50.300">
    <property type="entry name" value="P-loop containing nucleotide triphosphate hydrolases"/>
    <property type="match status" value="1"/>
</dbReference>
<dbReference type="RefSeq" id="WP_015230676.1">
    <property type="nucleotide sequence ID" value="NC_019780.1"/>
</dbReference>
<dbReference type="EMBL" id="CP003944">
    <property type="protein sequence ID" value="AFZ51699.1"/>
    <property type="molecule type" value="Genomic_DNA"/>
</dbReference>
<dbReference type="InterPro" id="IPR001650">
    <property type="entry name" value="Helicase_C-like"/>
</dbReference>
<evidence type="ECO:0000256" key="1">
    <source>
        <dbReference type="SAM" id="MobiDB-lite"/>
    </source>
</evidence>
<feature type="region of interest" description="Disordered" evidence="1">
    <location>
        <begin position="696"/>
        <end position="715"/>
    </location>
</feature>
<dbReference type="OrthoDB" id="5557210at2"/>
<proteinExistence type="predicted"/>
<evidence type="ECO:0000313" key="3">
    <source>
        <dbReference type="EMBL" id="AFZ51699.1"/>
    </source>
</evidence>
<organism evidence="3 4">
    <name type="scientific">Dactylococcopsis salina (strain PCC 8305)</name>
    <name type="common">Myxobactron salinum</name>
    <dbReference type="NCBI Taxonomy" id="13035"/>
    <lineage>
        <taxon>Bacteria</taxon>
        <taxon>Bacillati</taxon>
        <taxon>Cyanobacteriota</taxon>
        <taxon>Cyanophyceae</taxon>
        <taxon>Nodosilineales</taxon>
        <taxon>Cymatolegaceae</taxon>
        <taxon>Dactylococcopsis</taxon>
    </lineage>
</organism>
<dbReference type="InterPro" id="IPR027417">
    <property type="entry name" value="P-loop_NTPase"/>
</dbReference>
<keyword evidence="4" id="KW-1185">Reference proteome</keyword>
<protein>
    <recommendedName>
        <fullName evidence="2">Helicase C-terminal domain-containing protein</fullName>
    </recommendedName>
</protein>
<gene>
    <name evidence="3" type="ORF">Dacsa_3175</name>
</gene>
<dbReference type="Proteomes" id="UP000010482">
    <property type="component" value="Chromosome"/>
</dbReference>
<dbReference type="HOGENOM" id="CLU_265999_0_0_3"/>
<dbReference type="PATRIC" id="fig|13035.3.peg.3594"/>
<dbReference type="KEGG" id="dsl:Dacsa_3175"/>
<dbReference type="Pfam" id="PF00271">
    <property type="entry name" value="Helicase_C"/>
    <property type="match status" value="1"/>
</dbReference>
<sequence length="1277" mass="148246">MKQEHLGQDLGRLFEVGFNVGMLTYIEQQKIPHNFGDLYRNDLKQLTFSRMLRQLLDQEKVINEKHREMIKKWSLFFLEKSFFAGLNLFSEYLQAMGWNSNKKQKHLEIVYYQCCFCDDNSIGTHLKGKEKANRDVLSQFPDLSVDINKYSDKGEFLNADTLVLMRCQDEWRVLCIDYSIFSIRSIRDLEDMDSMEILRKILLQEVSYLKSKSVFSNLGLDTQATPLDVSESFKRYYLAFKTKDKETIKLIQAASYTHSFSELLREQGIITQDTNITYNILGYSDRNLSAMTLKGENTKILATCSHIYKNEPKTESFSDNRQKVIQLIKRNAAKSFDDGRTFIDRLFAIEEDKLTQVNHTETITDFQNLADPISPDLAKKLDLNLDPNSSLDLRQAHATLIKQQLNSEAKYIFLTGNPGIGKTTAIAQFLQNKEILEEGFLFFYVSPRKQVNLDIIDKFTDPTTRFLTDDRIFTINTNTEIIQNNNGNYTVEYLSNLYEEDFTQKTVQFLNQKTEREQNYYPSSSGFKRISEDQIQNRGKNNRGVLATICEAIYTLINRETSNNIIATVAIQSLKKTQLGKDTLSHFEKIFKNAYNDREGKVIPSKMRQLSNRVKHILIMIDEITGDDSGVEFLNRINEILNKYHLLKNDYGFNLKIIVADASIVDSNVIKQHLSETIAEPNKIFFRKASIPPFPSNEEQQIPPFPSNEEQQIPPFPSNEEQQIPPFQRGVRGDKTPPNNPLSIESFSYKKNPAVVINTNSYPASSLEINYKLFIKSSKFETDLSLKPKADLDDKVQEEISKHIYDLINEPETKQIIVYIQNKARLAELIDRIQLKQQRFQKYQDYLEIHASISEEEKKNIHRYQNQVKVIFMTASASRGLSFPKTTKILVDVPRFEIEKNLMEIIQVIYRGRGRDETGNSFDHEHKTLTFYLSESAFYYSDDPSIESDKLKQLSLQWSLVNVLNILLILKASIMTRIRGYGTIGTNQLLLIPIGGKSIFSAGQTFSSQMSTLINQLKHENRKHRDDEELGEVFQHLKELLNGVEILLVSSSNVKNQTPVSYLDLVESLTDQFEKYINQNLEQLLGFSTLEIGYINGSFLIIPVDDRTVKEKYTIQLSQQGFDREQLLTQLKDINNSPQYSDNLRSSVKASIDFLETLGDNHNTDITQRFEEESQYNDQYYAIPLFNLISYEIMKEYFNSEEKEPEDQTFRKILEHYLRQLYPVSDLLPIGDQYKFFPFLLFRSYSLKETRIKLFTDKYFLNSNELNILNLILYQEN</sequence>
<reference evidence="3" key="1">
    <citation type="submission" date="2012-04" db="EMBL/GenBank/DDBJ databases">
        <title>Finished genome of Dactylococcopsis salina PCC 8305.</title>
        <authorList>
            <consortium name="US DOE Joint Genome Institute"/>
            <person name="Gugger M."/>
            <person name="Coursin T."/>
            <person name="Rippka R."/>
            <person name="Tandeau De Marsac N."/>
            <person name="Huntemann M."/>
            <person name="Wei C.-L."/>
            <person name="Han J."/>
            <person name="Detter J.C."/>
            <person name="Han C."/>
            <person name="Tapia R."/>
            <person name="Daligault H."/>
            <person name="Chen A."/>
            <person name="Krypides N."/>
            <person name="Mavromatis K."/>
            <person name="Markowitz V."/>
            <person name="Szeto E."/>
            <person name="Ivanova N."/>
            <person name="Ovchinnikova G."/>
            <person name="Pagani I."/>
            <person name="Pati A."/>
            <person name="Goodwin L."/>
            <person name="Peters L."/>
            <person name="Pitluck S."/>
            <person name="Woyke T."/>
            <person name="Kerfeld C."/>
        </authorList>
    </citation>
    <scope>NUCLEOTIDE SEQUENCE [LARGE SCALE GENOMIC DNA]</scope>
    <source>
        <strain evidence="3">PCC 8305</strain>
    </source>
</reference>
<evidence type="ECO:0000313" key="4">
    <source>
        <dbReference type="Proteomes" id="UP000010482"/>
    </source>
</evidence>
<dbReference type="STRING" id="13035.Dacsa_3175"/>
<dbReference type="AlphaFoldDB" id="K9YXS3"/>
<feature type="domain" description="Helicase C-terminal" evidence="2">
    <location>
        <begin position="802"/>
        <end position="911"/>
    </location>
</feature>
<dbReference type="SUPFAM" id="SSF52540">
    <property type="entry name" value="P-loop containing nucleoside triphosphate hydrolases"/>
    <property type="match status" value="1"/>
</dbReference>
<accession>K9YXS3</accession>
<evidence type="ECO:0000259" key="2">
    <source>
        <dbReference type="Pfam" id="PF00271"/>
    </source>
</evidence>
<dbReference type="eggNOG" id="COG0513">
    <property type="taxonomic scope" value="Bacteria"/>
</dbReference>